<protein>
    <submittedName>
        <fullName evidence="1 2">Fimbrial protein</fullName>
    </submittedName>
</protein>
<organism evidence="2 3">
    <name type="scientific">Serratia plymuthica</name>
    <dbReference type="NCBI Taxonomy" id="82996"/>
    <lineage>
        <taxon>Bacteria</taxon>
        <taxon>Pseudomonadati</taxon>
        <taxon>Pseudomonadota</taxon>
        <taxon>Gammaproteobacteria</taxon>
        <taxon>Enterobacterales</taxon>
        <taxon>Yersiniaceae</taxon>
        <taxon>Serratia</taxon>
    </lineage>
</organism>
<dbReference type="GO" id="GO:0009289">
    <property type="term" value="C:pilus"/>
    <property type="evidence" value="ECO:0007669"/>
    <property type="project" value="InterPro"/>
</dbReference>
<dbReference type="InterPro" id="IPR036937">
    <property type="entry name" value="Adhesion_dom_fimbrial_sf"/>
</dbReference>
<dbReference type="PANTHER" id="PTHR33420">
    <property type="entry name" value="FIMBRIAL SUBUNIT ELFA-RELATED"/>
    <property type="match status" value="1"/>
</dbReference>
<dbReference type="InterPro" id="IPR008966">
    <property type="entry name" value="Adhesion_dom_sf"/>
</dbReference>
<evidence type="ECO:0000313" key="3">
    <source>
        <dbReference type="Proteomes" id="UP000248897"/>
    </source>
</evidence>
<dbReference type="STRING" id="82996.ADP72_15925"/>
<reference evidence="2 3" key="1">
    <citation type="submission" date="2018-06" db="EMBL/GenBank/DDBJ databases">
        <authorList>
            <consortium name="Pathogen Informatics"/>
            <person name="Doyle S."/>
        </authorList>
    </citation>
    <scope>NUCLEOTIDE SEQUENCE [LARGE SCALE GENOMIC DNA]</scope>
    <source>
        <strain evidence="2 3">NCTC12961</strain>
    </source>
</reference>
<dbReference type="EMBL" id="LS483469">
    <property type="protein sequence ID" value="SQI44895.1"/>
    <property type="molecule type" value="Genomic_DNA"/>
</dbReference>
<dbReference type="GO" id="GO:0043709">
    <property type="term" value="P:cell adhesion involved in single-species biofilm formation"/>
    <property type="evidence" value="ECO:0007669"/>
    <property type="project" value="TreeGrafter"/>
</dbReference>
<keyword evidence="4" id="KW-1185">Reference proteome</keyword>
<dbReference type="AlphaFoldDB" id="A0A2X4XY52"/>
<accession>A0A2X4XY52</accession>
<proteinExistence type="predicted"/>
<evidence type="ECO:0000313" key="2">
    <source>
        <dbReference type="EMBL" id="SQI44895.1"/>
    </source>
</evidence>
<dbReference type="Proteomes" id="UP000248897">
    <property type="component" value="Chromosome 1"/>
</dbReference>
<dbReference type="RefSeq" id="WP_063200210.1">
    <property type="nucleotide sequence ID" value="NZ_CAMITG010000010.1"/>
</dbReference>
<gene>
    <name evidence="2" type="primary">fimG</name>
    <name evidence="1" type="ORF">I6G64_17340</name>
    <name evidence="2" type="ORF">NCTC12961_04788</name>
</gene>
<evidence type="ECO:0000313" key="1">
    <source>
        <dbReference type="EMBL" id="QPS19340.1"/>
    </source>
</evidence>
<sequence>MFNGFSGISRIMILVGIFQGGIPAVAVAAKLQITGNIKAAPCVVDGANSNIQVNLGDTISAATLASSGSASEWIEFPITLKNCPATTTSATATFTGSAAEESGTLYKNNGTSSRVQIELQNQRGVNLGNNKSMVQLVNQFTHEAKFDLRARAYSTYGGATPGSIDGVLQISFIYE</sequence>
<dbReference type="PANTHER" id="PTHR33420:SF27">
    <property type="entry name" value="PROTEIN FIMG"/>
    <property type="match status" value="1"/>
</dbReference>
<dbReference type="Proteomes" id="UP000594967">
    <property type="component" value="Chromosome"/>
</dbReference>
<dbReference type="EMBL" id="CP065673">
    <property type="protein sequence ID" value="QPS19340.1"/>
    <property type="molecule type" value="Genomic_DNA"/>
</dbReference>
<dbReference type="Gene3D" id="2.60.40.1090">
    <property type="entry name" value="Fimbrial-type adhesion domain"/>
    <property type="match status" value="1"/>
</dbReference>
<name>A0A2X4XY52_SERPL</name>
<dbReference type="SUPFAM" id="SSF49401">
    <property type="entry name" value="Bacterial adhesins"/>
    <property type="match status" value="1"/>
</dbReference>
<dbReference type="InterPro" id="IPR050263">
    <property type="entry name" value="Bact_Fimbrial_Adh_Pro"/>
</dbReference>
<evidence type="ECO:0000313" key="4">
    <source>
        <dbReference type="Proteomes" id="UP000594967"/>
    </source>
</evidence>
<reference evidence="1 4" key="2">
    <citation type="submission" date="2020-12" db="EMBL/GenBank/DDBJ databases">
        <title>FDA dAtabase for Regulatory Grade micrObial Sequences (FDA-ARGOS): Supporting development and validation of Infectious Disease Dx tests.</title>
        <authorList>
            <person name="Sproer C."/>
            <person name="Gronow S."/>
            <person name="Severitt S."/>
            <person name="Schroder I."/>
            <person name="Tallon L."/>
            <person name="Sadzewicz L."/>
            <person name="Zhao X."/>
            <person name="Boylan J."/>
            <person name="Ott S."/>
            <person name="Bowen H."/>
            <person name="Vavikolanu K."/>
            <person name="Mehta A."/>
            <person name="Aluvathingal J."/>
            <person name="Nadendla S."/>
            <person name="Lowell S."/>
            <person name="Myers T."/>
            <person name="Yan Y."/>
            <person name="Sichtig H."/>
        </authorList>
    </citation>
    <scope>NUCLEOTIDE SEQUENCE [LARGE SCALE GENOMIC DNA]</scope>
    <source>
        <strain evidence="1 4">FDAARGOS_907</strain>
    </source>
</reference>